<dbReference type="InParanoid" id="A0A212F159"/>
<feature type="signal peptide" evidence="1">
    <location>
        <begin position="1"/>
        <end position="18"/>
    </location>
</feature>
<evidence type="ECO:0000313" key="2">
    <source>
        <dbReference type="EMBL" id="OWR47454.1"/>
    </source>
</evidence>
<organism evidence="2 3">
    <name type="scientific">Danaus plexippus plexippus</name>
    <dbReference type="NCBI Taxonomy" id="278856"/>
    <lineage>
        <taxon>Eukaryota</taxon>
        <taxon>Metazoa</taxon>
        <taxon>Ecdysozoa</taxon>
        <taxon>Arthropoda</taxon>
        <taxon>Hexapoda</taxon>
        <taxon>Insecta</taxon>
        <taxon>Pterygota</taxon>
        <taxon>Neoptera</taxon>
        <taxon>Endopterygota</taxon>
        <taxon>Lepidoptera</taxon>
        <taxon>Glossata</taxon>
        <taxon>Ditrysia</taxon>
        <taxon>Papilionoidea</taxon>
        <taxon>Nymphalidae</taxon>
        <taxon>Danainae</taxon>
        <taxon>Danaini</taxon>
        <taxon>Danaina</taxon>
        <taxon>Danaus</taxon>
        <taxon>Danaus</taxon>
    </lineage>
</organism>
<sequence>MLYMSLVFVFLLATFTTAHYVNKAITKQSRVRFYPKNSVFRKADLIDRGCVVFIKDCPAAYKRNFVCARHYDGHYKTFNNYCEMEYENCNGWRQWGMIKRERC</sequence>
<accession>A0A212F159</accession>
<gene>
    <name evidence="2" type="ORF">KGM_200231</name>
</gene>
<reference evidence="2 3" key="1">
    <citation type="journal article" date="2011" name="Cell">
        <title>The monarch butterfly genome yields insights into long-distance migration.</title>
        <authorList>
            <person name="Zhan S."/>
            <person name="Merlin C."/>
            <person name="Boore J.L."/>
            <person name="Reppert S.M."/>
        </authorList>
    </citation>
    <scope>NUCLEOTIDE SEQUENCE [LARGE SCALE GENOMIC DNA]</scope>
    <source>
        <strain evidence="2">F-2</strain>
    </source>
</reference>
<keyword evidence="1" id="KW-0732">Signal</keyword>
<keyword evidence="3" id="KW-1185">Reference proteome</keyword>
<dbReference type="KEGG" id="dpl:KGM_200231"/>
<proteinExistence type="predicted"/>
<dbReference type="AlphaFoldDB" id="A0A212F159"/>
<name>A0A212F159_DANPL</name>
<dbReference type="Gene3D" id="3.30.60.30">
    <property type="match status" value="1"/>
</dbReference>
<feature type="chain" id="PRO_5012419825" description="Kazal-like domain-containing protein" evidence="1">
    <location>
        <begin position="19"/>
        <end position="103"/>
    </location>
</feature>
<evidence type="ECO:0000313" key="3">
    <source>
        <dbReference type="Proteomes" id="UP000007151"/>
    </source>
</evidence>
<evidence type="ECO:0000256" key="1">
    <source>
        <dbReference type="SAM" id="SignalP"/>
    </source>
</evidence>
<protein>
    <recommendedName>
        <fullName evidence="4">Kazal-like domain-containing protein</fullName>
    </recommendedName>
</protein>
<evidence type="ECO:0008006" key="4">
    <source>
        <dbReference type="Google" id="ProtNLM"/>
    </source>
</evidence>
<dbReference type="Proteomes" id="UP000007151">
    <property type="component" value="Unassembled WGS sequence"/>
</dbReference>
<dbReference type="EMBL" id="AGBW02010970">
    <property type="protein sequence ID" value="OWR47454.1"/>
    <property type="molecule type" value="Genomic_DNA"/>
</dbReference>
<dbReference type="eggNOG" id="ENOG502TCPN">
    <property type="taxonomic scope" value="Eukaryota"/>
</dbReference>
<comment type="caution">
    <text evidence="2">The sequence shown here is derived from an EMBL/GenBank/DDBJ whole genome shotgun (WGS) entry which is preliminary data.</text>
</comment>